<dbReference type="STRING" id="1802538.A2382_03790"/>
<organism evidence="1 2">
    <name type="scientific">Candidatus Woesebacteria bacterium RIFOXYB1_FULL_38_16</name>
    <dbReference type="NCBI Taxonomy" id="1802538"/>
    <lineage>
        <taxon>Bacteria</taxon>
        <taxon>Candidatus Woeseibacteriota</taxon>
    </lineage>
</organism>
<dbReference type="Gene3D" id="3.60.15.10">
    <property type="entry name" value="Ribonuclease Z/Hydroxyacylglutathione hydrolase-like"/>
    <property type="match status" value="1"/>
</dbReference>
<dbReference type="Pfam" id="PF13483">
    <property type="entry name" value="Lactamase_B_3"/>
    <property type="match status" value="1"/>
</dbReference>
<comment type="caution">
    <text evidence="1">The sequence shown here is derived from an EMBL/GenBank/DDBJ whole genome shotgun (WGS) entry which is preliminary data.</text>
</comment>
<dbReference type="InterPro" id="IPR036866">
    <property type="entry name" value="RibonucZ/Hydroxyglut_hydro"/>
</dbReference>
<protein>
    <recommendedName>
        <fullName evidence="3">Lactamase</fullName>
    </recommendedName>
</protein>
<name>A0A1F8CR01_9BACT</name>
<dbReference type="PANTHER" id="PTHR39189:SF1">
    <property type="entry name" value="UPF0173 METAL-DEPENDENT HYDROLASE YTKL"/>
    <property type="match status" value="1"/>
</dbReference>
<dbReference type="Proteomes" id="UP000178999">
    <property type="component" value="Unassembled WGS sequence"/>
</dbReference>
<dbReference type="EMBL" id="MGHY01000029">
    <property type="protein sequence ID" value="OGM78773.1"/>
    <property type="molecule type" value="Genomic_DNA"/>
</dbReference>
<sequence length="216" mass="23823">MEITYLGHSSFKIINKTTSVLTDPFDPQMLGVKFAPQSADIVTISHDHKDHNNTKAASGYKKILTGPGEYEINGVSFIGINSFHDSEEGKQRGLNTIFIIEMNDFRLAHLGDLGHKLSDKTLNTIGDIDVLMIPIGGKYTINSAEAVEIVRDIEPKIIIPMHYQLPGATSELEKELETVDQFITTLGCKVEHLPKLTLREGAPLAEDQTIALLAKK</sequence>
<dbReference type="SUPFAM" id="SSF56281">
    <property type="entry name" value="Metallo-hydrolase/oxidoreductase"/>
    <property type="match status" value="1"/>
</dbReference>
<evidence type="ECO:0000313" key="1">
    <source>
        <dbReference type="EMBL" id="OGM78773.1"/>
    </source>
</evidence>
<dbReference type="PANTHER" id="PTHR39189">
    <property type="entry name" value="UPF0173 METAL-DEPENDENT HYDROLASE YTKL"/>
    <property type="match status" value="1"/>
</dbReference>
<evidence type="ECO:0008006" key="3">
    <source>
        <dbReference type="Google" id="ProtNLM"/>
    </source>
</evidence>
<accession>A0A1F8CR01</accession>
<evidence type="ECO:0000313" key="2">
    <source>
        <dbReference type="Proteomes" id="UP000178999"/>
    </source>
</evidence>
<reference evidence="1 2" key="1">
    <citation type="journal article" date="2016" name="Nat. Commun.">
        <title>Thousands of microbial genomes shed light on interconnected biogeochemical processes in an aquifer system.</title>
        <authorList>
            <person name="Anantharaman K."/>
            <person name="Brown C.T."/>
            <person name="Hug L.A."/>
            <person name="Sharon I."/>
            <person name="Castelle C.J."/>
            <person name="Probst A.J."/>
            <person name="Thomas B.C."/>
            <person name="Singh A."/>
            <person name="Wilkins M.J."/>
            <person name="Karaoz U."/>
            <person name="Brodie E.L."/>
            <person name="Williams K.H."/>
            <person name="Hubbard S.S."/>
            <person name="Banfield J.F."/>
        </authorList>
    </citation>
    <scope>NUCLEOTIDE SEQUENCE [LARGE SCALE GENOMIC DNA]</scope>
</reference>
<dbReference type="AlphaFoldDB" id="A0A1F8CR01"/>
<gene>
    <name evidence="1" type="ORF">A2382_03790</name>
</gene>
<proteinExistence type="predicted"/>